<dbReference type="EMBL" id="JYDH01002618">
    <property type="protein sequence ID" value="KRY08650.1"/>
    <property type="molecule type" value="Genomic_DNA"/>
</dbReference>
<dbReference type="Proteomes" id="UP000054776">
    <property type="component" value="Unassembled WGS sequence"/>
</dbReference>
<reference evidence="1 2" key="1">
    <citation type="submission" date="2015-01" db="EMBL/GenBank/DDBJ databases">
        <title>Evolution of Trichinella species and genotypes.</title>
        <authorList>
            <person name="Korhonen P.K."/>
            <person name="Edoardo P."/>
            <person name="Giuseppe L.R."/>
            <person name="Gasser R.B."/>
        </authorList>
    </citation>
    <scope>NUCLEOTIDE SEQUENCE [LARGE SCALE GENOMIC DNA]</scope>
    <source>
        <strain evidence="1">ISS3</strain>
    </source>
</reference>
<organism evidence="1 2">
    <name type="scientific">Trichinella spiralis</name>
    <name type="common">Trichina worm</name>
    <dbReference type="NCBI Taxonomy" id="6334"/>
    <lineage>
        <taxon>Eukaryota</taxon>
        <taxon>Metazoa</taxon>
        <taxon>Ecdysozoa</taxon>
        <taxon>Nematoda</taxon>
        <taxon>Enoplea</taxon>
        <taxon>Dorylaimia</taxon>
        <taxon>Trichinellida</taxon>
        <taxon>Trichinellidae</taxon>
        <taxon>Trichinella</taxon>
    </lineage>
</organism>
<gene>
    <name evidence="1" type="ORF">T01_12723</name>
</gene>
<accession>A0A0V0Z9A8</accession>
<feature type="non-terminal residue" evidence="1">
    <location>
        <position position="55"/>
    </location>
</feature>
<comment type="caution">
    <text evidence="1">The sequence shown here is derived from an EMBL/GenBank/DDBJ whole genome shotgun (WGS) entry which is preliminary data.</text>
</comment>
<proteinExistence type="predicted"/>
<dbReference type="InParanoid" id="A0A0V0Z9A8"/>
<sequence>LKPASETSSIVILRKNNEVAWFMTHKRILHQHGNVWMEDISRLPIEDDRLVHAGA</sequence>
<dbReference type="AlphaFoldDB" id="A0A0V0Z9A8"/>
<protein>
    <submittedName>
        <fullName evidence="1">Uncharacterized protein</fullName>
    </submittedName>
</protein>
<evidence type="ECO:0000313" key="1">
    <source>
        <dbReference type="EMBL" id="KRY08650.1"/>
    </source>
</evidence>
<keyword evidence="2" id="KW-1185">Reference proteome</keyword>
<name>A0A0V0Z9A8_TRISP</name>
<feature type="non-terminal residue" evidence="1">
    <location>
        <position position="1"/>
    </location>
</feature>
<evidence type="ECO:0000313" key="2">
    <source>
        <dbReference type="Proteomes" id="UP000054776"/>
    </source>
</evidence>